<accession>A0ACC1YUF9</accession>
<evidence type="ECO:0000313" key="2">
    <source>
        <dbReference type="Proteomes" id="UP001164539"/>
    </source>
</evidence>
<proteinExistence type="predicted"/>
<keyword evidence="2" id="KW-1185">Reference proteome</keyword>
<protein>
    <submittedName>
        <fullName evidence="1">Membrane protein of ER body-like protein</fullName>
    </submittedName>
</protein>
<comment type="caution">
    <text evidence="1">The sequence shown here is derived from an EMBL/GenBank/DDBJ whole genome shotgun (WGS) entry which is preliminary data.</text>
</comment>
<organism evidence="1 2">
    <name type="scientific">Melia azedarach</name>
    <name type="common">Chinaberry tree</name>
    <dbReference type="NCBI Taxonomy" id="155640"/>
    <lineage>
        <taxon>Eukaryota</taxon>
        <taxon>Viridiplantae</taxon>
        <taxon>Streptophyta</taxon>
        <taxon>Embryophyta</taxon>
        <taxon>Tracheophyta</taxon>
        <taxon>Spermatophyta</taxon>
        <taxon>Magnoliopsida</taxon>
        <taxon>eudicotyledons</taxon>
        <taxon>Gunneridae</taxon>
        <taxon>Pentapetalae</taxon>
        <taxon>rosids</taxon>
        <taxon>malvids</taxon>
        <taxon>Sapindales</taxon>
        <taxon>Meliaceae</taxon>
        <taxon>Melia</taxon>
    </lineage>
</organism>
<evidence type="ECO:0000313" key="1">
    <source>
        <dbReference type="EMBL" id="KAJ4726793.1"/>
    </source>
</evidence>
<name>A0ACC1YUF9_MELAZ</name>
<dbReference type="Proteomes" id="UP001164539">
    <property type="component" value="Chromosome 2"/>
</dbReference>
<gene>
    <name evidence="1" type="ORF">OWV82_005437</name>
</gene>
<dbReference type="EMBL" id="CM051395">
    <property type="protein sequence ID" value="KAJ4726793.1"/>
    <property type="molecule type" value="Genomic_DNA"/>
</dbReference>
<reference evidence="1 2" key="1">
    <citation type="journal article" date="2023" name="Science">
        <title>Complex scaffold remodeling in plant triterpene biosynthesis.</title>
        <authorList>
            <person name="De La Pena R."/>
            <person name="Hodgson H."/>
            <person name="Liu J.C."/>
            <person name="Stephenson M.J."/>
            <person name="Martin A.C."/>
            <person name="Owen C."/>
            <person name="Harkess A."/>
            <person name="Leebens-Mack J."/>
            <person name="Jimenez L.E."/>
            <person name="Osbourn A."/>
            <person name="Sattely E.S."/>
        </authorList>
    </citation>
    <scope>NUCLEOTIDE SEQUENCE [LARGE SCALE GENOMIC DNA]</scope>
    <source>
        <strain evidence="2">cv. JPN11</strain>
        <tissue evidence="1">Leaf</tissue>
    </source>
</reference>
<sequence length="803" mass="88010">MDMERQKPQWEEEEEEDAVTQLHRRRENKSSLQPPVYGEANGGNVHAEADEPEQSKEINYHNHAGEHNGDEAVSFNSNNSVYFDNNKGIWKCRHCNWTYHVQKLRGNEPADGVSGTEYTVSLSPVLEKSSKDEELHIMTKELDIQRVISAEINHHRQKDSGDEVLPCSSPSPAEVLGEGKSTSLEDLDSKTGIDISVGLIEENDEEFDVERVIEKQTTHDLYCPNCNSCITRRVILRRKKRRVRNIRYKSKHDKSEIHTASDGNSANATNDQLDDTPNIRSNDSISPGADDENLDRWPCIFKCLSCFWLFIPKANIGPGHSEVDGIRVLTKDAYMKPQQGGLEVLNSETSYEKPQLGIDQETNVSMRNETLADHNGLDLSIHAASSQTESSISLGLANTARIKLQETQNGALTSSAEAQIPSNGISSDSGVKLDNAMAENNAANIGPGHSEVDGIRVLTKNAYMKPQQGGLEALNSATSYEKPQLGIDQETNVPMRNETLVDHNGLDLSIHAASSQTEASTSLGLANTARIKLQETQNGALTSSAEEQLPSHGISSDSGVKLDNAMVENTAGNDVRVIIETPPAQPDVEESEAHQWDILKSIVYGGLIESITSLGVVSSAAATGAGTLNILVLGLANLVGGLFIIFNNLRELKDDRSGETSTEMNKQEDRYQQQLGRRENFSLHASIVVLSFLTFGLMPPVIYGFSFCESDNRDMKIVAVACSSLACVILLALGKAHIQKAPRSYFTTVLHYVIIAITTSGLSYVVGDLLKKLFEKLNLFEPASDVITPFLEASSMKSGWASY</sequence>